<evidence type="ECO:0000256" key="5">
    <source>
        <dbReference type="ARBA" id="ARBA00023004"/>
    </source>
</evidence>
<keyword evidence="6" id="KW-0472">Membrane</keyword>
<keyword evidence="6" id="KW-1133">Transmembrane helix</keyword>
<dbReference type="EMBL" id="UOEQ01000408">
    <property type="protein sequence ID" value="VAW22293.1"/>
    <property type="molecule type" value="Genomic_DNA"/>
</dbReference>
<accession>A0A3B0U1R2</accession>
<dbReference type="InterPro" id="IPR051263">
    <property type="entry name" value="C-type_cytochrome_biogenesis"/>
</dbReference>
<protein>
    <submittedName>
        <fullName evidence="8">Cytochrome c heme lyase subunit CcmL</fullName>
    </submittedName>
</protein>
<evidence type="ECO:0000313" key="8">
    <source>
        <dbReference type="EMBL" id="VAW22293.1"/>
    </source>
</evidence>
<sequence>MKWLLVILALITIIPVTLAIEPGEVLDDPVLEARARAISSELRCLVCQNQSVDESDSSFAKDIRLLVRERLVMGEGDRQIIDFMVARYGEFILLRPFFAPHTYVLWFFTPFILLVGVVAVFFRWKRRKTQLPGTDDVETALTRAEQKTLDSLLDDDGKKE</sequence>
<evidence type="ECO:0000256" key="2">
    <source>
        <dbReference type="ARBA" id="ARBA00022617"/>
    </source>
</evidence>
<evidence type="ECO:0000256" key="3">
    <source>
        <dbReference type="ARBA" id="ARBA00022723"/>
    </source>
</evidence>
<dbReference type="GO" id="GO:0016829">
    <property type="term" value="F:lyase activity"/>
    <property type="evidence" value="ECO:0007669"/>
    <property type="project" value="UniProtKB-KW"/>
</dbReference>
<keyword evidence="3" id="KW-0479">Metal-binding</keyword>
<dbReference type="GO" id="GO:0005886">
    <property type="term" value="C:plasma membrane"/>
    <property type="evidence" value="ECO:0007669"/>
    <property type="project" value="TreeGrafter"/>
</dbReference>
<dbReference type="Pfam" id="PF03918">
    <property type="entry name" value="CcmH"/>
    <property type="match status" value="1"/>
</dbReference>
<organism evidence="8">
    <name type="scientific">hydrothermal vent metagenome</name>
    <dbReference type="NCBI Taxonomy" id="652676"/>
    <lineage>
        <taxon>unclassified sequences</taxon>
        <taxon>metagenomes</taxon>
        <taxon>ecological metagenomes</taxon>
    </lineage>
</organism>
<dbReference type="InterPro" id="IPR005616">
    <property type="entry name" value="CcmH/CycL/Ccl2/NrfF_N"/>
</dbReference>
<keyword evidence="6" id="KW-0812">Transmembrane</keyword>
<evidence type="ECO:0000256" key="6">
    <source>
        <dbReference type="SAM" id="Phobius"/>
    </source>
</evidence>
<dbReference type="Gene3D" id="1.10.8.640">
    <property type="entry name" value="Cytochrome C biogenesis protein"/>
    <property type="match status" value="1"/>
</dbReference>
<keyword evidence="8" id="KW-0456">Lyase</keyword>
<dbReference type="AlphaFoldDB" id="A0A3B0U1R2"/>
<dbReference type="CDD" id="cd16378">
    <property type="entry name" value="CcmH_N"/>
    <property type="match status" value="1"/>
</dbReference>
<keyword evidence="4" id="KW-0732">Signal</keyword>
<evidence type="ECO:0000259" key="7">
    <source>
        <dbReference type="Pfam" id="PF03918"/>
    </source>
</evidence>
<evidence type="ECO:0000256" key="4">
    <source>
        <dbReference type="ARBA" id="ARBA00022729"/>
    </source>
</evidence>
<feature type="domain" description="CcmH/CycL/Ccl2/NrfF N-terminal" evidence="7">
    <location>
        <begin position="9"/>
        <end position="153"/>
    </location>
</feature>
<dbReference type="PANTHER" id="PTHR47870:SF4">
    <property type="entry name" value="CYTOCHROME C-TYPE BIOGENESIS PROTEIN CYCH"/>
    <property type="match status" value="1"/>
</dbReference>
<keyword evidence="2" id="KW-0349">Heme</keyword>
<gene>
    <name evidence="8" type="ORF">MNBD_ALPHA11-2038</name>
</gene>
<proteinExistence type="inferred from homology"/>
<dbReference type="InterPro" id="IPR038297">
    <property type="entry name" value="CcmH/CycL/NrfF/Ccl2_sf"/>
</dbReference>
<evidence type="ECO:0000256" key="1">
    <source>
        <dbReference type="ARBA" id="ARBA00010342"/>
    </source>
</evidence>
<keyword evidence="5" id="KW-0408">Iron</keyword>
<reference evidence="8" key="1">
    <citation type="submission" date="2018-06" db="EMBL/GenBank/DDBJ databases">
        <authorList>
            <person name="Zhirakovskaya E."/>
        </authorList>
    </citation>
    <scope>NUCLEOTIDE SEQUENCE</scope>
</reference>
<dbReference type="GO" id="GO:0046872">
    <property type="term" value="F:metal ion binding"/>
    <property type="evidence" value="ECO:0007669"/>
    <property type="project" value="UniProtKB-KW"/>
</dbReference>
<feature type="transmembrane region" description="Helical" evidence="6">
    <location>
        <begin position="103"/>
        <end position="122"/>
    </location>
</feature>
<comment type="similarity">
    <text evidence="1">Belongs to the CcmH/CycL/Ccl2/NrfF family.</text>
</comment>
<dbReference type="PANTHER" id="PTHR47870">
    <property type="entry name" value="CYTOCHROME C-TYPE BIOGENESIS PROTEIN CCMH"/>
    <property type="match status" value="1"/>
</dbReference>
<name>A0A3B0U1R2_9ZZZZ</name>